<evidence type="ECO:0000256" key="13">
    <source>
        <dbReference type="ARBA" id="ARBA00047597"/>
    </source>
</evidence>
<keyword evidence="10" id="KW-0843">Virulence</keyword>
<dbReference type="PROSITE" id="PS51996">
    <property type="entry name" value="TR_MART"/>
    <property type="match status" value="1"/>
</dbReference>
<evidence type="ECO:0000313" key="16">
    <source>
        <dbReference type="Proteomes" id="UP001591681"/>
    </source>
</evidence>
<dbReference type="PANTHER" id="PTHR10339">
    <property type="entry name" value="ADP-RIBOSYLTRANSFERASE"/>
    <property type="match status" value="1"/>
</dbReference>
<dbReference type="Gene3D" id="3.90.176.10">
    <property type="entry name" value="Toxin ADP-ribosyltransferase, Chain A, domain 1"/>
    <property type="match status" value="1"/>
</dbReference>
<comment type="similarity">
    <text evidence="2 14">Belongs to the Arg-specific ADP-ribosyltransferase family.</text>
</comment>
<keyword evidence="5 14" id="KW-0328">Glycosyltransferase</keyword>
<dbReference type="EMBL" id="JBHFQA010000014">
    <property type="protein sequence ID" value="KAL2087656.1"/>
    <property type="molecule type" value="Genomic_DNA"/>
</dbReference>
<evidence type="ECO:0000256" key="14">
    <source>
        <dbReference type="RuleBase" id="RU361228"/>
    </source>
</evidence>
<dbReference type="GO" id="GO:0005576">
    <property type="term" value="C:extracellular region"/>
    <property type="evidence" value="ECO:0007669"/>
    <property type="project" value="UniProtKB-SubCell"/>
</dbReference>
<evidence type="ECO:0000313" key="15">
    <source>
        <dbReference type="EMBL" id="KAL2087656.1"/>
    </source>
</evidence>
<protein>
    <recommendedName>
        <fullName evidence="14">NAD(P)(+)--arginine ADP-ribosyltransferase</fullName>
        <ecNumber evidence="14">2.4.2.31</ecNumber>
    </recommendedName>
    <alternativeName>
        <fullName evidence="14">Mono(ADP-ribosyl)transferase</fullName>
    </alternativeName>
</protein>
<evidence type="ECO:0000256" key="3">
    <source>
        <dbReference type="ARBA" id="ARBA00022525"/>
    </source>
</evidence>
<evidence type="ECO:0000256" key="4">
    <source>
        <dbReference type="ARBA" id="ARBA00022656"/>
    </source>
</evidence>
<dbReference type="AlphaFoldDB" id="A0ABD1JKH6"/>
<keyword evidence="9 14" id="KW-0521">NADP</keyword>
<evidence type="ECO:0000256" key="7">
    <source>
        <dbReference type="ARBA" id="ARBA00022695"/>
    </source>
</evidence>
<comment type="catalytic activity">
    <reaction evidence="13 14">
        <text>L-arginyl-[protein] + NAD(+) = N(omega)-(ADP-D-ribosyl)-L-arginyl-[protein] + nicotinamide + H(+)</text>
        <dbReference type="Rhea" id="RHEA:19149"/>
        <dbReference type="Rhea" id="RHEA-COMP:10532"/>
        <dbReference type="Rhea" id="RHEA-COMP:15087"/>
        <dbReference type="ChEBI" id="CHEBI:15378"/>
        <dbReference type="ChEBI" id="CHEBI:17154"/>
        <dbReference type="ChEBI" id="CHEBI:29965"/>
        <dbReference type="ChEBI" id="CHEBI:57540"/>
        <dbReference type="ChEBI" id="CHEBI:142554"/>
        <dbReference type="EC" id="2.4.2.31"/>
    </reaction>
</comment>
<evidence type="ECO:0000256" key="8">
    <source>
        <dbReference type="ARBA" id="ARBA00022729"/>
    </source>
</evidence>
<dbReference type="SUPFAM" id="SSF56399">
    <property type="entry name" value="ADP-ribosylation"/>
    <property type="match status" value="1"/>
</dbReference>
<evidence type="ECO:0000256" key="9">
    <source>
        <dbReference type="ARBA" id="ARBA00022857"/>
    </source>
</evidence>
<dbReference type="PANTHER" id="PTHR10339:SF25">
    <property type="entry name" value="SECRETED EXOENZYME S"/>
    <property type="match status" value="1"/>
</dbReference>
<evidence type="ECO:0000256" key="5">
    <source>
        <dbReference type="ARBA" id="ARBA00022676"/>
    </source>
</evidence>
<accession>A0ABD1JKH6</accession>
<sequence>MAPNSVDDDYQGCSANMLHSVVERYLPEEKSKNQSFEKAWAKAENATQGLSPQLDNLTKNHAIALRAYSFDTPNVHAPFNKAVHEGKKVYKTSFMYHSLHFLLTDAIQHLNAKGDCLQTYRGTFEEFKPPLGFRNRDIMRFGSFTSTSLSLEEAVEFGNKSCFEVHTCHGANMSKYSEYQYEQEVLIPPYEKFVITKVIRGQTKPTKMKCNVVYQLKSAGKVSNLRCALFKKGSGVF</sequence>
<organism evidence="15 16">
    <name type="scientific">Coilia grayii</name>
    <name type="common">Gray's grenadier anchovy</name>
    <dbReference type="NCBI Taxonomy" id="363190"/>
    <lineage>
        <taxon>Eukaryota</taxon>
        <taxon>Metazoa</taxon>
        <taxon>Chordata</taxon>
        <taxon>Craniata</taxon>
        <taxon>Vertebrata</taxon>
        <taxon>Euteleostomi</taxon>
        <taxon>Actinopterygii</taxon>
        <taxon>Neopterygii</taxon>
        <taxon>Teleostei</taxon>
        <taxon>Clupei</taxon>
        <taxon>Clupeiformes</taxon>
        <taxon>Clupeoidei</taxon>
        <taxon>Engraulidae</taxon>
        <taxon>Coilinae</taxon>
        <taxon>Coilia</taxon>
    </lineage>
</organism>
<comment type="caution">
    <text evidence="15">The sequence shown here is derived from an EMBL/GenBank/DDBJ whole genome shotgun (WGS) entry which is preliminary data.</text>
</comment>
<keyword evidence="12" id="KW-1015">Disulfide bond</keyword>
<dbReference type="FunFam" id="3.90.176.10:FF:000001">
    <property type="entry name" value="NAD(P)(+)--arginine ADP-ribosyltransferase"/>
    <property type="match status" value="1"/>
</dbReference>
<evidence type="ECO:0000256" key="11">
    <source>
        <dbReference type="ARBA" id="ARBA00023027"/>
    </source>
</evidence>
<dbReference type="InterPro" id="IPR000768">
    <property type="entry name" value="ART"/>
</dbReference>
<dbReference type="Proteomes" id="UP001591681">
    <property type="component" value="Unassembled WGS sequence"/>
</dbReference>
<proteinExistence type="inferred from homology"/>
<evidence type="ECO:0000256" key="1">
    <source>
        <dbReference type="ARBA" id="ARBA00004613"/>
    </source>
</evidence>
<keyword evidence="16" id="KW-1185">Reference proteome</keyword>
<keyword evidence="6 14" id="KW-0808">Transferase</keyword>
<evidence type="ECO:0000256" key="2">
    <source>
        <dbReference type="ARBA" id="ARBA00009558"/>
    </source>
</evidence>
<dbReference type="Pfam" id="PF01129">
    <property type="entry name" value="ART"/>
    <property type="match status" value="1"/>
</dbReference>
<gene>
    <name evidence="15" type="ORF">ACEWY4_016484</name>
</gene>
<keyword evidence="8" id="KW-0732">Signal</keyword>
<keyword evidence="4" id="KW-0800">Toxin</keyword>
<dbReference type="GO" id="GO:0016779">
    <property type="term" value="F:nucleotidyltransferase activity"/>
    <property type="evidence" value="ECO:0007669"/>
    <property type="project" value="UniProtKB-KW"/>
</dbReference>
<dbReference type="InterPro" id="IPR050999">
    <property type="entry name" value="ADP-ribosyltransferase_ARG"/>
</dbReference>
<comment type="subcellular location">
    <subcellularLocation>
        <location evidence="1">Secreted</location>
    </subcellularLocation>
</comment>
<keyword evidence="7" id="KW-0548">Nucleotidyltransferase</keyword>
<evidence type="ECO:0000256" key="10">
    <source>
        <dbReference type="ARBA" id="ARBA00023026"/>
    </source>
</evidence>
<dbReference type="PRINTS" id="PR00970">
    <property type="entry name" value="RIBTRNSFRASE"/>
</dbReference>
<keyword evidence="11 14" id="KW-0520">NAD</keyword>
<evidence type="ECO:0000256" key="6">
    <source>
        <dbReference type="ARBA" id="ARBA00022679"/>
    </source>
</evidence>
<dbReference type="GO" id="GO:0090729">
    <property type="term" value="F:toxin activity"/>
    <property type="evidence" value="ECO:0007669"/>
    <property type="project" value="UniProtKB-KW"/>
</dbReference>
<dbReference type="EC" id="2.4.2.31" evidence="14"/>
<dbReference type="GO" id="GO:0106274">
    <property type="term" value="F:NAD+-protein-arginine ADP-ribosyltransferase activity"/>
    <property type="evidence" value="ECO:0007669"/>
    <property type="project" value="UniProtKB-EC"/>
</dbReference>
<keyword evidence="3" id="KW-0964">Secreted</keyword>
<name>A0ABD1JKH6_9TELE</name>
<reference evidence="15 16" key="1">
    <citation type="submission" date="2024-09" db="EMBL/GenBank/DDBJ databases">
        <title>A chromosome-level genome assembly of Gray's grenadier anchovy, Coilia grayii.</title>
        <authorList>
            <person name="Fu Z."/>
        </authorList>
    </citation>
    <scope>NUCLEOTIDE SEQUENCE [LARGE SCALE GENOMIC DNA]</scope>
    <source>
        <strain evidence="15">G4</strain>
        <tissue evidence="15">Muscle</tissue>
    </source>
</reference>
<evidence type="ECO:0000256" key="12">
    <source>
        <dbReference type="ARBA" id="ARBA00023157"/>
    </source>
</evidence>